<dbReference type="FunFam" id="1.25.40.10:FF:000031">
    <property type="entry name" value="Pentatricopeptide repeat-containing protein mitochondrial"/>
    <property type="match status" value="1"/>
</dbReference>
<dbReference type="GO" id="GO:0005524">
    <property type="term" value="F:ATP binding"/>
    <property type="evidence" value="ECO:0007669"/>
    <property type="project" value="UniProtKB-UniRule"/>
</dbReference>
<dbReference type="PROSITE" id="PS50011">
    <property type="entry name" value="PROTEIN_KINASE_DOM"/>
    <property type="match status" value="1"/>
</dbReference>
<dbReference type="FunFam" id="1.25.40.10:FF:000366">
    <property type="entry name" value="Pentatricopeptide (PPR) repeat-containing protein"/>
    <property type="match status" value="1"/>
</dbReference>
<keyword evidence="5" id="KW-0418">Kinase</keyword>
<dbReference type="FunFam" id="1.10.510.10:FF:000103">
    <property type="entry name" value="PTI1-like tyrosine-protein kinase 3"/>
    <property type="match status" value="1"/>
</dbReference>
<keyword evidence="6 9" id="KW-0067">ATP-binding</keyword>
<evidence type="ECO:0000256" key="1">
    <source>
        <dbReference type="ARBA" id="ARBA00022553"/>
    </source>
</evidence>
<evidence type="ECO:0000256" key="3">
    <source>
        <dbReference type="ARBA" id="ARBA00022737"/>
    </source>
</evidence>
<organism evidence="11 12">
    <name type="scientific">Musa balbisiana</name>
    <name type="common">Banana</name>
    <dbReference type="NCBI Taxonomy" id="52838"/>
    <lineage>
        <taxon>Eukaryota</taxon>
        <taxon>Viridiplantae</taxon>
        <taxon>Streptophyta</taxon>
        <taxon>Embryophyta</taxon>
        <taxon>Tracheophyta</taxon>
        <taxon>Spermatophyta</taxon>
        <taxon>Magnoliopsida</taxon>
        <taxon>Liliopsida</taxon>
        <taxon>Zingiberales</taxon>
        <taxon>Musaceae</taxon>
        <taxon>Musa</taxon>
    </lineage>
</organism>
<dbReference type="InterPro" id="IPR011990">
    <property type="entry name" value="TPR-like_helical_dom_sf"/>
</dbReference>
<dbReference type="PANTHER" id="PTHR24015:SF1700">
    <property type="entry name" value="OS03G0844000 PROTEIN"/>
    <property type="match status" value="1"/>
</dbReference>
<dbReference type="FunFam" id="1.25.40.10:FF:000285">
    <property type="entry name" value="Pentatricopeptide repeat-containing protein, chloroplastic"/>
    <property type="match status" value="2"/>
</dbReference>
<evidence type="ECO:0000256" key="2">
    <source>
        <dbReference type="ARBA" id="ARBA00022679"/>
    </source>
</evidence>
<feature type="repeat" description="PPR" evidence="8">
    <location>
        <begin position="648"/>
        <end position="682"/>
    </location>
</feature>
<dbReference type="PROSITE" id="PS51375">
    <property type="entry name" value="PPR"/>
    <property type="match status" value="5"/>
</dbReference>
<dbReference type="Gene3D" id="1.25.40.10">
    <property type="entry name" value="Tetratricopeptide repeat domain"/>
    <property type="match status" value="6"/>
</dbReference>
<dbReference type="InterPro" id="IPR046848">
    <property type="entry name" value="E_motif"/>
</dbReference>
<keyword evidence="1" id="KW-0597">Phosphoprotein</keyword>
<feature type="repeat" description="PPR" evidence="8">
    <location>
        <begin position="851"/>
        <end position="885"/>
    </location>
</feature>
<dbReference type="GO" id="GO:0004713">
    <property type="term" value="F:protein tyrosine kinase activity"/>
    <property type="evidence" value="ECO:0007669"/>
    <property type="project" value="UniProtKB-KW"/>
</dbReference>
<evidence type="ECO:0000256" key="7">
    <source>
        <dbReference type="ARBA" id="ARBA00023137"/>
    </source>
</evidence>
<keyword evidence="4 9" id="KW-0547">Nucleotide-binding</keyword>
<feature type="binding site" evidence="9">
    <location>
        <position position="99"/>
    </location>
    <ligand>
        <name>ATP</name>
        <dbReference type="ChEBI" id="CHEBI:30616"/>
    </ligand>
</feature>
<dbReference type="AlphaFoldDB" id="A0A4S8K7Z2"/>
<dbReference type="Gene3D" id="3.30.200.20">
    <property type="entry name" value="Phosphorylase Kinase, domain 1"/>
    <property type="match status" value="1"/>
</dbReference>
<dbReference type="Pfam" id="PF20430">
    <property type="entry name" value="Eplus_motif"/>
    <property type="match status" value="1"/>
</dbReference>
<feature type="repeat" description="PPR" evidence="8">
    <location>
        <begin position="450"/>
        <end position="484"/>
    </location>
</feature>
<dbReference type="PANTHER" id="PTHR24015">
    <property type="entry name" value="OS07G0578800 PROTEIN-RELATED"/>
    <property type="match status" value="1"/>
</dbReference>
<dbReference type="NCBIfam" id="TIGR00756">
    <property type="entry name" value="PPR"/>
    <property type="match status" value="5"/>
</dbReference>
<dbReference type="PROSITE" id="PS00109">
    <property type="entry name" value="PROTEIN_KINASE_TYR"/>
    <property type="match status" value="1"/>
</dbReference>
<protein>
    <recommendedName>
        <fullName evidence="10">Protein kinase domain-containing protein</fullName>
    </recommendedName>
</protein>
<keyword evidence="3" id="KW-0677">Repeat</keyword>
<feature type="domain" description="Protein kinase" evidence="10">
    <location>
        <begin position="71"/>
        <end position="362"/>
    </location>
</feature>
<comment type="caution">
    <text evidence="11">The sequence shown here is derived from an EMBL/GenBank/DDBJ whole genome shotgun (WGS) entry which is preliminary data.</text>
</comment>
<dbReference type="InterPro" id="IPR020635">
    <property type="entry name" value="Tyr_kinase_cat_dom"/>
</dbReference>
<dbReference type="InterPro" id="IPR011009">
    <property type="entry name" value="Kinase-like_dom_sf"/>
</dbReference>
<sequence>MRRWFCCSRHLDGSYHVHENEYLTSSMHDAYDMPNGSNYCTFPINEPPKATPSIEVPALSLDELKEKTDNFGTKALVGEGSYGRVYLAVLNNGNQVALKKFDSSSDSAASTEFLVQVSIVSRLKHENVVEMLGYCVEGNLRLLAYEFATMGSLHDILHGRKGVQGAQPGPPLDWTQRVRIAVETARGLEYLHEKVQPSIIHRDIRSSNVLLFEDFKSKITDFNLLNQAPDMAARLHSTRVLGTFGYHAPEYAMTGQLTQKSDVYSFGVVLLELLTGRKPVDHTMPRGQQSLVTWATPRLSEDKVKQCVDPRLKGDYPPKAVAKLAAVAALCVQYEAEFRPNMSIVVKALSALVNKQVADMFLSPESSLLFLHPHLCEQKTRPTVSPTSVERLKQAVASKTHSEALDLYLQIKRQGIELGVVLESMLIDLFMKVERVGDAFLVFDEMPERNVVTWTSMISGCVRNGYGELGLHLFVEMLDSGVLPNDFAVNAALRACTDMAAAEPGEQLHSLIARSGLGDDGWTASSLIEFYSRCGLIDKAKSVFDGITDPDVVSYTSLISGYCRNNVLESAVGVFDQMVRQGIEPNEHTITSILTACGPLLGEQIHAFMIKTMIINSVYSASALIDFYSRSFEFTRAKLVFQQLEPKNVVTWSSMISCCLRNEQPEDALRVFNDMVSAGIQPNEFTFSTIIGACGLPQELAKLGLQLHCLVIKRKLTSDIRVSNALLSMYARCGKIEELEKVFVKIEAPDTVSWTAALSGNFQNGCDDRSIELLRHMHREGHKPNEYGLSSAISSCANLALLDQGRQLHSLSLKLGCDHDVCMGNSLITMYAKCGCIKDSELVFDNMHTHDILSWNSLIHGYSYNGHGVEALKVIAKMSETSCIIPDDSTFLGILVGCNHAGCVDEAVRYFKMMNDHYGIIPSASHYACMIDMMGRAGRLEEAHHMIEQMPFEPDITMWKALLGSCILHRNLELGKLAAEKIFELTPTDSASYVLLSNLHALHGEWQEAERVRRKMDENEVQKAAGWSWIQINNEVHAFVARDKSHPKFALIYERLEELFKIIKDERYSSQIIDANELEITNL</sequence>
<dbReference type="SUPFAM" id="SSF56112">
    <property type="entry name" value="Protein kinase-like (PK-like)"/>
    <property type="match status" value="1"/>
</dbReference>
<dbReference type="InterPro" id="IPR002885">
    <property type="entry name" value="PPR_rpt"/>
</dbReference>
<evidence type="ECO:0000313" key="11">
    <source>
        <dbReference type="EMBL" id="THU71086.1"/>
    </source>
</evidence>
<dbReference type="Pfam" id="PF07714">
    <property type="entry name" value="PK_Tyr_Ser-Thr"/>
    <property type="match status" value="1"/>
</dbReference>
<dbReference type="FunFam" id="1.25.40.10:FF:000351">
    <property type="entry name" value="Pentatricopeptide repeat-containing protein"/>
    <property type="match status" value="1"/>
</dbReference>
<dbReference type="Pfam" id="PF13041">
    <property type="entry name" value="PPR_2"/>
    <property type="match status" value="3"/>
</dbReference>
<evidence type="ECO:0000256" key="5">
    <source>
        <dbReference type="ARBA" id="ARBA00022777"/>
    </source>
</evidence>
<dbReference type="Pfam" id="PF20431">
    <property type="entry name" value="E_motif"/>
    <property type="match status" value="1"/>
</dbReference>
<accession>A0A4S8K7Z2</accession>
<dbReference type="InterPro" id="IPR008266">
    <property type="entry name" value="Tyr_kinase_AS"/>
</dbReference>
<dbReference type="GO" id="GO:0005739">
    <property type="term" value="C:mitochondrion"/>
    <property type="evidence" value="ECO:0007669"/>
    <property type="project" value="TreeGrafter"/>
</dbReference>
<dbReference type="Gene3D" id="1.10.510.10">
    <property type="entry name" value="Transferase(Phosphotransferase) domain 1"/>
    <property type="match status" value="1"/>
</dbReference>
<dbReference type="InterPro" id="IPR000719">
    <property type="entry name" value="Prot_kinase_dom"/>
</dbReference>
<keyword evidence="7" id="KW-0829">Tyrosine-protein kinase</keyword>
<dbReference type="InterPro" id="IPR046849">
    <property type="entry name" value="E2_motif"/>
</dbReference>
<dbReference type="InterPro" id="IPR001245">
    <property type="entry name" value="Ser-Thr/Tyr_kinase_cat_dom"/>
</dbReference>
<keyword evidence="12" id="KW-1185">Reference proteome</keyword>
<dbReference type="Pfam" id="PF01535">
    <property type="entry name" value="PPR"/>
    <property type="match status" value="7"/>
</dbReference>
<feature type="repeat" description="PPR" evidence="8">
    <location>
        <begin position="551"/>
        <end position="585"/>
    </location>
</feature>
<dbReference type="EMBL" id="PYDT01000002">
    <property type="protein sequence ID" value="THU71086.1"/>
    <property type="molecule type" value="Genomic_DNA"/>
</dbReference>
<evidence type="ECO:0000256" key="4">
    <source>
        <dbReference type="ARBA" id="ARBA00022741"/>
    </source>
</evidence>
<feature type="repeat" description="PPR" evidence="8">
    <location>
        <begin position="750"/>
        <end position="784"/>
    </location>
</feature>
<dbReference type="InterPro" id="IPR046960">
    <property type="entry name" value="PPR_At4g14850-like_plant"/>
</dbReference>
<dbReference type="SMART" id="SM00219">
    <property type="entry name" value="TyrKc"/>
    <property type="match status" value="1"/>
</dbReference>
<gene>
    <name evidence="11" type="ORF">C4D60_Mb08t31840</name>
</gene>
<evidence type="ECO:0000313" key="12">
    <source>
        <dbReference type="Proteomes" id="UP000317650"/>
    </source>
</evidence>
<evidence type="ECO:0000256" key="8">
    <source>
        <dbReference type="PROSITE-ProRule" id="PRU00708"/>
    </source>
</evidence>
<name>A0A4S8K7Z2_MUSBA</name>
<dbReference type="InterPro" id="IPR017441">
    <property type="entry name" value="Protein_kinase_ATP_BS"/>
</dbReference>
<proteinExistence type="predicted"/>
<reference evidence="11 12" key="1">
    <citation type="journal article" date="2019" name="Nat. Plants">
        <title>Genome sequencing of Musa balbisiana reveals subgenome evolution and function divergence in polyploid bananas.</title>
        <authorList>
            <person name="Yao X."/>
        </authorList>
    </citation>
    <scope>NUCLEOTIDE SEQUENCE [LARGE SCALE GENOMIC DNA]</scope>
    <source>
        <strain evidence="12">cv. DH-PKW</strain>
        <tissue evidence="11">Leaves</tissue>
    </source>
</reference>
<dbReference type="PROSITE" id="PS00107">
    <property type="entry name" value="PROTEIN_KINASE_ATP"/>
    <property type="match status" value="1"/>
</dbReference>
<dbReference type="STRING" id="52838.A0A4S8K7Z2"/>
<keyword evidence="2" id="KW-0808">Transferase</keyword>
<evidence type="ECO:0000256" key="6">
    <source>
        <dbReference type="ARBA" id="ARBA00022840"/>
    </source>
</evidence>
<dbReference type="Proteomes" id="UP000317650">
    <property type="component" value="Chromosome 8"/>
</dbReference>
<dbReference type="GO" id="GO:0009451">
    <property type="term" value="P:RNA modification"/>
    <property type="evidence" value="ECO:0007669"/>
    <property type="project" value="InterPro"/>
</dbReference>
<evidence type="ECO:0000259" key="10">
    <source>
        <dbReference type="PROSITE" id="PS50011"/>
    </source>
</evidence>
<evidence type="ECO:0000256" key="9">
    <source>
        <dbReference type="PROSITE-ProRule" id="PRU10141"/>
    </source>
</evidence>
<dbReference type="GO" id="GO:0003723">
    <property type="term" value="F:RNA binding"/>
    <property type="evidence" value="ECO:0007669"/>
    <property type="project" value="InterPro"/>
</dbReference>